<reference evidence="4 5" key="1">
    <citation type="submission" date="2017-07" db="EMBL/GenBank/DDBJ databases">
        <title>Isolation and whole genome analysis of endospore-forming bacteria from heroin.</title>
        <authorList>
            <person name="Kalinowski J."/>
            <person name="Ahrens B."/>
            <person name="Al-Dilaimi A."/>
            <person name="Winkler A."/>
            <person name="Wibberg D."/>
            <person name="Schleenbecker U."/>
            <person name="Ruckert C."/>
            <person name="Wolfel R."/>
            <person name="Grass G."/>
        </authorList>
    </citation>
    <scope>NUCLEOTIDE SEQUENCE [LARGE SCALE GENOMIC DNA]</scope>
    <source>
        <strain evidence="4 5">7539</strain>
    </source>
</reference>
<dbReference type="PANTHER" id="PTHR33221:SF4">
    <property type="entry name" value="HTH-TYPE TRANSCRIPTIONAL REPRESSOR NSRR"/>
    <property type="match status" value="1"/>
</dbReference>
<dbReference type="SUPFAM" id="SSF46785">
    <property type="entry name" value="Winged helix' DNA-binding domain"/>
    <property type="match status" value="1"/>
</dbReference>
<dbReference type="RefSeq" id="WP_011245210.1">
    <property type="nucleotide sequence ID" value="NZ_BOQQ01000006.1"/>
</dbReference>
<dbReference type="AlphaFoldDB" id="A0A268NVQ3"/>
<comment type="cofactor">
    <cofactor evidence="2">
        <name>[2Fe-2S] cluster</name>
        <dbReference type="ChEBI" id="CHEBI:190135"/>
    </cofactor>
</comment>
<dbReference type="GO" id="GO:0005829">
    <property type="term" value="C:cytosol"/>
    <property type="evidence" value="ECO:0007669"/>
    <property type="project" value="TreeGrafter"/>
</dbReference>
<dbReference type="InterPro" id="IPR030489">
    <property type="entry name" value="TR_Rrf2-type_CS"/>
</dbReference>
<dbReference type="EMBL" id="NPCC01000033">
    <property type="protein sequence ID" value="PAE87607.1"/>
    <property type="molecule type" value="Genomic_DNA"/>
</dbReference>
<dbReference type="PANTHER" id="PTHR33221">
    <property type="entry name" value="WINGED HELIX-TURN-HELIX TRANSCRIPTIONAL REGULATOR, RRF2 FAMILY"/>
    <property type="match status" value="1"/>
</dbReference>
<dbReference type="OMA" id="AQEAFYA"/>
<evidence type="ECO:0000256" key="2">
    <source>
        <dbReference type="ARBA" id="ARBA00034078"/>
    </source>
</evidence>
<dbReference type="NCBIfam" id="TIGR00738">
    <property type="entry name" value="rrf2_super"/>
    <property type="match status" value="1"/>
</dbReference>
<comment type="caution">
    <text evidence="4">The sequence shown here is derived from an EMBL/GenBank/DDBJ whole genome shotgun (WGS) entry which is preliminary data.</text>
</comment>
<organism evidence="4 5">
    <name type="scientific">Shouchella clausii</name>
    <name type="common">Alkalihalobacillus clausii</name>
    <dbReference type="NCBI Taxonomy" id="79880"/>
    <lineage>
        <taxon>Bacteria</taxon>
        <taxon>Bacillati</taxon>
        <taxon>Bacillota</taxon>
        <taxon>Bacilli</taxon>
        <taxon>Bacillales</taxon>
        <taxon>Bacillaceae</taxon>
        <taxon>Shouchella</taxon>
    </lineage>
</organism>
<dbReference type="PROSITE" id="PS01332">
    <property type="entry name" value="HTH_RRF2_1"/>
    <property type="match status" value="1"/>
</dbReference>
<proteinExistence type="predicted"/>
<dbReference type="Gene3D" id="1.10.10.10">
    <property type="entry name" value="Winged helix-like DNA-binding domain superfamily/Winged helix DNA-binding domain"/>
    <property type="match status" value="1"/>
</dbReference>
<dbReference type="PROSITE" id="PS51197">
    <property type="entry name" value="HTH_RRF2_2"/>
    <property type="match status" value="1"/>
</dbReference>
<keyword evidence="1" id="KW-0238">DNA-binding</keyword>
<dbReference type="Pfam" id="PF02082">
    <property type="entry name" value="Rrf2"/>
    <property type="match status" value="1"/>
</dbReference>
<dbReference type="InterPro" id="IPR036390">
    <property type="entry name" value="WH_DNA-bd_sf"/>
</dbReference>
<dbReference type="SMR" id="A0A268NVQ3"/>
<dbReference type="Proteomes" id="UP000216207">
    <property type="component" value="Unassembled WGS sequence"/>
</dbReference>
<accession>A0A268NVQ3</accession>
<dbReference type="GO" id="GO:0003677">
    <property type="term" value="F:DNA binding"/>
    <property type="evidence" value="ECO:0007669"/>
    <property type="project" value="UniProtKB-KW"/>
</dbReference>
<evidence type="ECO:0000313" key="5">
    <source>
        <dbReference type="Proteomes" id="UP000216207"/>
    </source>
</evidence>
<dbReference type="GO" id="GO:0003700">
    <property type="term" value="F:DNA-binding transcription factor activity"/>
    <property type="evidence" value="ECO:0007669"/>
    <property type="project" value="TreeGrafter"/>
</dbReference>
<evidence type="ECO:0000256" key="1">
    <source>
        <dbReference type="ARBA" id="ARBA00023125"/>
    </source>
</evidence>
<protein>
    <recommendedName>
        <fullName evidence="3">HTH-type transcriptional regulator NsrR</fullName>
    </recommendedName>
</protein>
<dbReference type="InterPro" id="IPR036388">
    <property type="entry name" value="WH-like_DNA-bd_sf"/>
</dbReference>
<gene>
    <name evidence="4" type="ORF">CHH72_17990</name>
</gene>
<name>A0A268NVQ3_SHOCL</name>
<dbReference type="InterPro" id="IPR000944">
    <property type="entry name" value="Tscrpt_reg_Rrf2"/>
</dbReference>
<evidence type="ECO:0000256" key="3">
    <source>
        <dbReference type="ARBA" id="ARBA00040173"/>
    </source>
</evidence>
<evidence type="ECO:0000313" key="4">
    <source>
        <dbReference type="EMBL" id="PAE87607.1"/>
    </source>
</evidence>
<sequence>MQLTSYTDYSLRLLLYLALQPKHKLSSVKQVADIYRISYNHLTKVTHELGKLGLIETIKGRNGGIRLAKEPEEINIGEVVKQTEDNLELVECFNRETNTCILNPACRLKGVLHEALAAYLQVLEQYTVKDLVLNEDDLRALLQFKTTEQ</sequence>